<dbReference type="Pfam" id="PF14031">
    <property type="entry name" value="D-ser_dehydrat"/>
    <property type="match status" value="1"/>
</dbReference>
<dbReference type="SMART" id="SM01119">
    <property type="entry name" value="D-ser_dehydrat"/>
    <property type="match status" value="1"/>
</dbReference>
<accession>A0A264VTW4</accession>
<dbReference type="PANTHER" id="PTHR28004">
    <property type="entry name" value="ZGC:162816-RELATED"/>
    <property type="match status" value="1"/>
</dbReference>
<dbReference type="Gene3D" id="3.20.20.10">
    <property type="entry name" value="Alanine racemase"/>
    <property type="match status" value="1"/>
</dbReference>
<comment type="caution">
    <text evidence="6">The sequence shown here is derived from an EMBL/GenBank/DDBJ whole genome shotgun (WGS) entry which is preliminary data.</text>
</comment>
<evidence type="ECO:0000256" key="1">
    <source>
        <dbReference type="ARBA" id="ARBA00005323"/>
    </source>
</evidence>
<dbReference type="Gene3D" id="2.40.37.20">
    <property type="entry name" value="D-serine dehydratase-like domain"/>
    <property type="match status" value="1"/>
</dbReference>
<dbReference type="PANTHER" id="PTHR28004:SF8">
    <property type="entry name" value="D-SERINE DEAMINASE"/>
    <property type="match status" value="1"/>
</dbReference>
<feature type="domain" description="D-serine dehydratase-like" evidence="3">
    <location>
        <begin position="306"/>
        <end position="404"/>
    </location>
</feature>
<protein>
    <submittedName>
        <fullName evidence="6">Aldolase</fullName>
    </submittedName>
    <submittedName>
        <fullName evidence="4">Amino acid deaminase</fullName>
    </submittedName>
</protein>
<dbReference type="Pfam" id="PF01168">
    <property type="entry name" value="Ala_racemase_N"/>
    <property type="match status" value="1"/>
</dbReference>
<name>A0A264VTW4_PRORE</name>
<reference evidence="5" key="3">
    <citation type="submission" date="2022-10" db="EMBL/GenBank/DDBJ databases">
        <title>Bacterial isolates recovered from the One Health project in Brazil.</title>
        <authorList>
            <person name="Valiatti T.B."/>
            <person name="Santos F."/>
            <person name="Cayo R."/>
            <person name="Gales A.C."/>
        </authorList>
    </citation>
    <scope>NUCLEOTIDE SEQUENCE</scope>
    <source>
        <strain evidence="5">PVR188</strain>
    </source>
</reference>
<keyword evidence="2" id="KW-0456">Lyase</keyword>
<dbReference type="EMBL" id="JAHWLI010000041">
    <property type="protein sequence ID" value="MBW3117439.1"/>
    <property type="molecule type" value="Genomic_DNA"/>
</dbReference>
<dbReference type="EMBL" id="NOWC01000010">
    <property type="protein sequence ID" value="OZS74735.1"/>
    <property type="molecule type" value="Genomic_DNA"/>
</dbReference>
<dbReference type="CDD" id="cd06818">
    <property type="entry name" value="PLPDE_III_cryptic_DSD"/>
    <property type="match status" value="1"/>
</dbReference>
<comment type="similarity">
    <text evidence="1">Belongs to the DSD1 family.</text>
</comment>
<organism evidence="6 7">
    <name type="scientific">Providencia rettgeri</name>
    <dbReference type="NCBI Taxonomy" id="587"/>
    <lineage>
        <taxon>Bacteria</taxon>
        <taxon>Pseudomonadati</taxon>
        <taxon>Pseudomonadota</taxon>
        <taxon>Gammaproteobacteria</taxon>
        <taxon>Enterobacterales</taxon>
        <taxon>Morganellaceae</taxon>
        <taxon>Providencia</taxon>
    </lineage>
</organism>
<evidence type="ECO:0000313" key="5">
    <source>
        <dbReference type="EMBL" id="MDI9093135.1"/>
    </source>
</evidence>
<dbReference type="Proteomes" id="UP001155882">
    <property type="component" value="Unassembled WGS sequence"/>
</dbReference>
<dbReference type="EMBL" id="JAOWIN010000007">
    <property type="protein sequence ID" value="MDI9093135.1"/>
    <property type="molecule type" value="Genomic_DNA"/>
</dbReference>
<dbReference type="Proteomes" id="UP000216001">
    <property type="component" value="Unassembled WGS sequence"/>
</dbReference>
<dbReference type="RefSeq" id="WP_094961608.1">
    <property type="nucleotide sequence ID" value="NZ_CP123251.1"/>
</dbReference>
<dbReference type="InterPro" id="IPR029066">
    <property type="entry name" value="PLP-binding_barrel"/>
</dbReference>
<evidence type="ECO:0000313" key="6">
    <source>
        <dbReference type="EMBL" id="OZS74735.1"/>
    </source>
</evidence>
<reference evidence="4" key="2">
    <citation type="submission" date="2021-07" db="EMBL/GenBank/DDBJ databases">
        <authorList>
            <person name="Stanton E."/>
        </authorList>
    </citation>
    <scope>NUCLEOTIDE SEQUENCE</scope>
    <source>
        <strain evidence="4">2021EL-01139</strain>
    </source>
</reference>
<dbReference type="GO" id="GO:0016829">
    <property type="term" value="F:lyase activity"/>
    <property type="evidence" value="ECO:0007669"/>
    <property type="project" value="UniProtKB-KW"/>
</dbReference>
<reference evidence="6 7" key="1">
    <citation type="submission" date="2017-07" db="EMBL/GenBank/DDBJ databases">
        <title>blaIMP-27 on transferable plasmids in Proteus mirabilis and Providencia rettgeri.</title>
        <authorList>
            <person name="Potter R."/>
        </authorList>
    </citation>
    <scope>NUCLEOTIDE SEQUENCE [LARGE SCALE GENOMIC DNA]</scope>
    <source>
        <strain evidence="6 7">PR1</strain>
    </source>
</reference>
<gene>
    <name evidence="6" type="ORF">CHI95_10625</name>
    <name evidence="4" type="ORF">KYI77_13350</name>
    <name evidence="5" type="ORF">OGX73_10975</name>
</gene>
<dbReference type="Proteomes" id="UP001159001">
    <property type="component" value="Unassembled WGS sequence"/>
</dbReference>
<evidence type="ECO:0000313" key="7">
    <source>
        <dbReference type="Proteomes" id="UP000216001"/>
    </source>
</evidence>
<evidence type="ECO:0000259" key="3">
    <source>
        <dbReference type="SMART" id="SM01119"/>
    </source>
</evidence>
<sequence>MTKLNALAGVVHKSAILNQDGISVNVLHEDVCLPAVVVKRNELENNIAWMQHYSNVANVSLSPHGKTTMTPAIFKRQIAQGAWGLSVGTAYQAKVAVESGVKNIIIANQVVGKSNIRLLAELVQLNQANIYCCVDNVIHAKQLAAIFSSLDLTINVLIELGVNGGRCGCRSEEEAITLANELTKLPSLMIAGIEFYEGVIHSDDAQKDIEEIQQFLQRVLTTSQKLDNLGVFARYSGELLITGAGSVWYDLVSKKMAEFHLSKPIRFVIRPGCYITHDHGIYDEAQNALKMRDSVACQLDGDLMPAMEIVALIQSVPEKGRAIVNFGKRDVAFDAGLPQPLMQYREDKPVCFQTNSAKTVGLMDQHAILSFDENCDFQVGDILIFGTSHPCITFDKWKVIYLVDDKYDVIEEMPTFF</sequence>
<evidence type="ECO:0000313" key="4">
    <source>
        <dbReference type="EMBL" id="MBW3117439.1"/>
    </source>
</evidence>
<dbReference type="InterPro" id="IPR042208">
    <property type="entry name" value="D-ser_dehydrat-like_sf"/>
</dbReference>
<dbReference type="SUPFAM" id="SSF51419">
    <property type="entry name" value="PLP-binding barrel"/>
    <property type="match status" value="1"/>
</dbReference>
<dbReference type="InterPro" id="IPR001608">
    <property type="entry name" value="Ala_racemase_N"/>
</dbReference>
<proteinExistence type="inferred from homology"/>
<dbReference type="AlphaFoldDB" id="A0A264VTW4"/>
<dbReference type="InterPro" id="IPR026956">
    <property type="entry name" value="D-ser_dehydrat-like_dom"/>
</dbReference>
<evidence type="ECO:0000256" key="2">
    <source>
        <dbReference type="ARBA" id="ARBA00023239"/>
    </source>
</evidence>
<dbReference type="InterPro" id="IPR051466">
    <property type="entry name" value="D-amino_acid_metab_enzyme"/>
</dbReference>